<evidence type="ECO:0000313" key="10">
    <source>
        <dbReference type="Proteomes" id="UP001597391"/>
    </source>
</evidence>
<dbReference type="Gene3D" id="3.20.20.80">
    <property type="entry name" value="Glycosidases"/>
    <property type="match status" value="1"/>
</dbReference>
<keyword evidence="10" id="KW-1185">Reference proteome</keyword>
<proteinExistence type="inferred from homology"/>
<evidence type="ECO:0000256" key="2">
    <source>
        <dbReference type="ARBA" id="ARBA00006285"/>
    </source>
</evidence>
<feature type="compositionally biased region" description="Acidic residues" evidence="6">
    <location>
        <begin position="633"/>
        <end position="642"/>
    </location>
</feature>
<protein>
    <recommendedName>
        <fullName evidence="3">beta-N-acetylhexosaminidase</fullName>
        <ecNumber evidence="3">3.2.1.52</ecNumber>
    </recommendedName>
</protein>
<dbReference type="SUPFAM" id="SSF51445">
    <property type="entry name" value="(Trans)glycosidases"/>
    <property type="match status" value="1"/>
</dbReference>
<dbReference type="RefSeq" id="WP_377466566.1">
    <property type="nucleotide sequence ID" value="NZ_JBHUOP010000003.1"/>
</dbReference>
<dbReference type="EC" id="3.2.1.52" evidence="3"/>
<evidence type="ECO:0000313" key="9">
    <source>
        <dbReference type="EMBL" id="MFD2840693.1"/>
    </source>
</evidence>
<dbReference type="CDD" id="cd06563">
    <property type="entry name" value="GH20_chitobiase-like"/>
    <property type="match status" value="1"/>
</dbReference>
<dbReference type="InterPro" id="IPR015882">
    <property type="entry name" value="HEX_bac_N"/>
</dbReference>
<dbReference type="InterPro" id="IPR025705">
    <property type="entry name" value="Beta_hexosaminidase_sua/sub"/>
</dbReference>
<dbReference type="InterPro" id="IPR015883">
    <property type="entry name" value="Glyco_hydro_20_cat"/>
</dbReference>
<dbReference type="PRINTS" id="PR00738">
    <property type="entry name" value="GLHYDRLASE20"/>
</dbReference>
<evidence type="ECO:0000256" key="1">
    <source>
        <dbReference type="ARBA" id="ARBA00001231"/>
    </source>
</evidence>
<name>A0ABW5XFP0_9MICO</name>
<reference evidence="10" key="1">
    <citation type="journal article" date="2019" name="Int. J. Syst. Evol. Microbiol.">
        <title>The Global Catalogue of Microorganisms (GCM) 10K type strain sequencing project: providing services to taxonomists for standard genome sequencing and annotation.</title>
        <authorList>
            <consortium name="The Broad Institute Genomics Platform"/>
            <consortium name="The Broad Institute Genome Sequencing Center for Infectious Disease"/>
            <person name="Wu L."/>
            <person name="Ma J."/>
        </authorList>
    </citation>
    <scope>NUCLEOTIDE SEQUENCE [LARGE SCALE GENOMIC DNA]</scope>
    <source>
        <strain evidence="10">KCTC 33576</strain>
    </source>
</reference>
<evidence type="ECO:0000256" key="6">
    <source>
        <dbReference type="SAM" id="MobiDB-lite"/>
    </source>
</evidence>
<feature type="region of interest" description="Disordered" evidence="6">
    <location>
        <begin position="632"/>
        <end position="654"/>
    </location>
</feature>
<dbReference type="Pfam" id="PF00728">
    <property type="entry name" value="Glyco_hydro_20"/>
    <property type="match status" value="1"/>
</dbReference>
<comment type="similarity">
    <text evidence="2">Belongs to the glycosyl hydrolase 20 family.</text>
</comment>
<dbReference type="PANTHER" id="PTHR22600">
    <property type="entry name" value="BETA-HEXOSAMINIDASE"/>
    <property type="match status" value="1"/>
</dbReference>
<dbReference type="PANTHER" id="PTHR22600:SF57">
    <property type="entry name" value="BETA-N-ACETYLHEXOSAMINIDASE"/>
    <property type="match status" value="1"/>
</dbReference>
<sequence>MTVPHQSVEPLHSGGAALPLGEAFGLLPQPSRPVVSPDPSRVFVLSETDTIHADTSSLAGARLFAAQVREAFGIHLNLQRADGAATDVAAGRAGLATIPKVERATPASSGVVRFTRVPDLEDAYALEIDDHGIAVVSRDEDGLLAAVATLRQLAGPDAFRRAPVTRGQVAYPQVTVNDSPRFEWRGVHLDVARHFMPKDGVLRFIDLAASHKLNVVHLHLTDDQGWRVEIKAFPELTRVGAWRAESGLGAWRHNRFDGQPHGGFYTQDDLREIVAFAKDRGITIMPEIDVPGHSQAAIAAYPHLGCATASDEPPVVRTTWGISTQVLNPNHDTVDFFKTVFDEVIDVFDTPYIGLGGDEVPPLLWREDPQIVAFASELGLKSVDELHGWFLGQLGDFIVSKGRRPVVWDEGSSPYLSTEAIVTTWRGYQSGAQALALGYDIVLAPEQNLYLDHRAADGDQEPVPVGFVRTLNDVLAFEPDKLPHLGTQPSTQGESEAQGDRIVANQAHESGEEPPRTARKSRLLGVQAQLWTEHLNTPRRVDYAAYPRLSAFAEVAWSPRVDRTAGTDAAIEFVERLSAHHLPRLDAAGVEYRPLDGPLPWQQRPGVLGWPLDLEQVLREAGEHVGGWHEGMELEVSDDDVAGETSAASEVHSE</sequence>
<organism evidence="9 10">
    <name type="scientific">Populibacterium corticicola</name>
    <dbReference type="NCBI Taxonomy" id="1812826"/>
    <lineage>
        <taxon>Bacteria</taxon>
        <taxon>Bacillati</taxon>
        <taxon>Actinomycetota</taxon>
        <taxon>Actinomycetes</taxon>
        <taxon>Micrococcales</taxon>
        <taxon>Jonesiaceae</taxon>
        <taxon>Populibacterium</taxon>
    </lineage>
</organism>
<evidence type="ECO:0000256" key="3">
    <source>
        <dbReference type="ARBA" id="ARBA00012663"/>
    </source>
</evidence>
<dbReference type="SUPFAM" id="SSF55545">
    <property type="entry name" value="beta-N-acetylhexosaminidase-like domain"/>
    <property type="match status" value="1"/>
</dbReference>
<dbReference type="InterPro" id="IPR017853">
    <property type="entry name" value="GH"/>
</dbReference>
<keyword evidence="4" id="KW-0378">Hydrolase</keyword>
<feature type="domain" description="Beta-hexosaminidase bacterial type N-terminal" evidence="8">
    <location>
        <begin position="26"/>
        <end position="178"/>
    </location>
</feature>
<dbReference type="EMBL" id="JBHUOP010000003">
    <property type="protein sequence ID" value="MFD2840693.1"/>
    <property type="molecule type" value="Genomic_DNA"/>
</dbReference>
<dbReference type="InterPro" id="IPR029018">
    <property type="entry name" value="Hex-like_dom2"/>
</dbReference>
<feature type="domain" description="Glycoside hydrolase family 20 catalytic" evidence="7">
    <location>
        <begin position="182"/>
        <end position="559"/>
    </location>
</feature>
<dbReference type="Pfam" id="PF02838">
    <property type="entry name" value="Glyco_hydro_20b"/>
    <property type="match status" value="1"/>
</dbReference>
<evidence type="ECO:0000259" key="8">
    <source>
        <dbReference type="Pfam" id="PF02838"/>
    </source>
</evidence>
<dbReference type="Proteomes" id="UP001597391">
    <property type="component" value="Unassembled WGS sequence"/>
</dbReference>
<dbReference type="Gene3D" id="3.30.379.10">
    <property type="entry name" value="Chitobiase/beta-hexosaminidase domain 2-like"/>
    <property type="match status" value="1"/>
</dbReference>
<keyword evidence="5" id="KW-0326">Glycosidase</keyword>
<gene>
    <name evidence="9" type="ORF">ACFSYH_08930</name>
</gene>
<evidence type="ECO:0000256" key="5">
    <source>
        <dbReference type="ARBA" id="ARBA00023295"/>
    </source>
</evidence>
<evidence type="ECO:0000259" key="7">
    <source>
        <dbReference type="Pfam" id="PF00728"/>
    </source>
</evidence>
<accession>A0ABW5XFP0</accession>
<evidence type="ECO:0000256" key="4">
    <source>
        <dbReference type="ARBA" id="ARBA00022801"/>
    </source>
</evidence>
<comment type="catalytic activity">
    <reaction evidence="1">
        <text>Hydrolysis of terminal non-reducing N-acetyl-D-hexosamine residues in N-acetyl-beta-D-hexosaminides.</text>
        <dbReference type="EC" id="3.2.1.52"/>
    </reaction>
</comment>
<comment type="caution">
    <text evidence="9">The sequence shown here is derived from an EMBL/GenBank/DDBJ whole genome shotgun (WGS) entry which is preliminary data.</text>
</comment>